<organism evidence="2 3">
    <name type="scientific">Ectobacillus ponti</name>
    <dbReference type="NCBI Taxonomy" id="2961894"/>
    <lineage>
        <taxon>Bacteria</taxon>
        <taxon>Bacillati</taxon>
        <taxon>Bacillota</taxon>
        <taxon>Bacilli</taxon>
        <taxon>Bacillales</taxon>
        <taxon>Bacillaceae</taxon>
        <taxon>Ectobacillus</taxon>
    </lineage>
</organism>
<keyword evidence="1" id="KW-1133">Transmembrane helix</keyword>
<evidence type="ECO:0000313" key="2">
    <source>
        <dbReference type="EMBL" id="MCP8968677.1"/>
    </source>
</evidence>
<feature type="transmembrane region" description="Helical" evidence="1">
    <location>
        <begin position="58"/>
        <end position="82"/>
    </location>
</feature>
<dbReference type="Proteomes" id="UP001156102">
    <property type="component" value="Unassembled WGS sequence"/>
</dbReference>
<keyword evidence="2" id="KW-0966">Cell projection</keyword>
<keyword evidence="1" id="KW-0812">Transmembrane</keyword>
<evidence type="ECO:0000313" key="3">
    <source>
        <dbReference type="Proteomes" id="UP001156102"/>
    </source>
</evidence>
<keyword evidence="1" id="KW-0472">Membrane</keyword>
<accession>A0AA41X4Q7</accession>
<dbReference type="AlphaFoldDB" id="A0AA41X4Q7"/>
<dbReference type="RefSeq" id="WP_254758600.1">
    <property type="nucleotide sequence ID" value="NZ_JANCLT010000004.1"/>
</dbReference>
<protein>
    <submittedName>
        <fullName evidence="2">Flagellar basal body rod protein</fullName>
    </submittedName>
</protein>
<name>A0AA41X4Q7_9BACI</name>
<comment type="caution">
    <text evidence="2">The sequence shown here is derived from an EMBL/GenBank/DDBJ whole genome shotgun (WGS) entry which is preliminary data.</text>
</comment>
<keyword evidence="2" id="KW-0282">Flagellum</keyword>
<proteinExistence type="predicted"/>
<gene>
    <name evidence="2" type="ORF">NK662_09020</name>
</gene>
<dbReference type="EMBL" id="JANCLT010000004">
    <property type="protein sequence ID" value="MCP8968677.1"/>
    <property type="molecule type" value="Genomic_DNA"/>
</dbReference>
<sequence length="111" mass="12185">MKKLLTFAAAAVLAIIAFASLGHIAGLLIGAALAYWSFRSFLRSRSLPGKLWWGIAGLAGVSVVLGNFPAVIGIGALALLYYGWKDYRKRKEPAAQPFDNFEREWEALMKK</sequence>
<evidence type="ECO:0000256" key="1">
    <source>
        <dbReference type="SAM" id="Phobius"/>
    </source>
</evidence>
<keyword evidence="2" id="KW-0969">Cilium</keyword>
<reference evidence="2" key="1">
    <citation type="submission" date="2022-07" db="EMBL/GenBank/DDBJ databases">
        <authorList>
            <person name="Li W.-J."/>
            <person name="Deng Q.-Q."/>
        </authorList>
    </citation>
    <scope>NUCLEOTIDE SEQUENCE</scope>
    <source>
        <strain evidence="2">SYSU M60031</strain>
    </source>
</reference>
<keyword evidence="3" id="KW-1185">Reference proteome</keyword>